<organism evidence="3 4">
    <name type="scientific">Paenibacillus pini JCM 16418</name>
    <dbReference type="NCBI Taxonomy" id="1236976"/>
    <lineage>
        <taxon>Bacteria</taxon>
        <taxon>Bacillati</taxon>
        <taxon>Bacillota</taxon>
        <taxon>Bacilli</taxon>
        <taxon>Bacillales</taxon>
        <taxon>Paenibacillaceae</taxon>
        <taxon>Paenibacillus</taxon>
    </lineage>
</organism>
<dbReference type="OrthoDB" id="7869153at2"/>
<accession>W7Y635</accession>
<gene>
    <name evidence="3" type="ORF">JCM16418_261</name>
</gene>
<dbReference type="SUPFAM" id="SSF56059">
    <property type="entry name" value="Glutathione synthetase ATP-binding domain-like"/>
    <property type="match status" value="1"/>
</dbReference>
<protein>
    <recommendedName>
        <fullName evidence="2">ATP-grasp domain-containing protein</fullName>
    </recommendedName>
</protein>
<dbReference type="eggNOG" id="COG0189">
    <property type="taxonomic scope" value="Bacteria"/>
</dbReference>
<dbReference type="InterPro" id="IPR011761">
    <property type="entry name" value="ATP-grasp"/>
</dbReference>
<dbReference type="PROSITE" id="PS50975">
    <property type="entry name" value="ATP_GRASP"/>
    <property type="match status" value="1"/>
</dbReference>
<name>W7Y635_9BACL</name>
<dbReference type="Pfam" id="PF14398">
    <property type="entry name" value="ATPgrasp_YheCD"/>
    <property type="match status" value="1"/>
</dbReference>
<proteinExistence type="predicted"/>
<reference evidence="3 4" key="1">
    <citation type="journal article" date="2014" name="Genome Announc.">
        <title>Draft Genome Sequence of Paenibacillus pini JCM 16418T, Isolated from the Rhizosphere of Pine Tree.</title>
        <authorList>
            <person name="Yuki M."/>
            <person name="Oshima K."/>
            <person name="Suda W."/>
            <person name="Oshida Y."/>
            <person name="Kitamura K."/>
            <person name="Iida Y."/>
            <person name="Hattori M."/>
            <person name="Ohkuma M."/>
        </authorList>
    </citation>
    <scope>NUCLEOTIDE SEQUENCE [LARGE SCALE GENOMIC DNA]</scope>
    <source>
        <strain evidence="3 4">JCM 16418</strain>
    </source>
</reference>
<dbReference type="RefSeq" id="WP_081765281.1">
    <property type="nucleotide sequence ID" value="NZ_BAVZ01000001.1"/>
</dbReference>
<evidence type="ECO:0000259" key="2">
    <source>
        <dbReference type="PROSITE" id="PS50975"/>
    </source>
</evidence>
<dbReference type="STRING" id="1236976.JCM16418_261"/>
<dbReference type="GO" id="GO:0046872">
    <property type="term" value="F:metal ion binding"/>
    <property type="evidence" value="ECO:0007669"/>
    <property type="project" value="InterPro"/>
</dbReference>
<dbReference type="EMBL" id="BAVZ01000001">
    <property type="protein sequence ID" value="GAF06310.1"/>
    <property type="molecule type" value="Genomic_DNA"/>
</dbReference>
<evidence type="ECO:0000313" key="3">
    <source>
        <dbReference type="EMBL" id="GAF06310.1"/>
    </source>
</evidence>
<dbReference type="InterPro" id="IPR026838">
    <property type="entry name" value="YheC/D"/>
</dbReference>
<dbReference type="GO" id="GO:0005524">
    <property type="term" value="F:ATP binding"/>
    <property type="evidence" value="ECO:0007669"/>
    <property type="project" value="UniProtKB-UniRule"/>
</dbReference>
<feature type="domain" description="ATP-grasp" evidence="2">
    <location>
        <begin position="129"/>
        <end position="365"/>
    </location>
</feature>
<comment type="caution">
    <text evidence="3">The sequence shown here is derived from an EMBL/GenBank/DDBJ whole genome shotgun (WGS) entry which is preliminary data.</text>
</comment>
<evidence type="ECO:0000313" key="4">
    <source>
        <dbReference type="Proteomes" id="UP000019364"/>
    </source>
</evidence>
<evidence type="ECO:0000256" key="1">
    <source>
        <dbReference type="PROSITE-ProRule" id="PRU00409"/>
    </source>
</evidence>
<dbReference type="Gene3D" id="3.30.470.20">
    <property type="entry name" value="ATP-grasp fold, B domain"/>
    <property type="match status" value="1"/>
</dbReference>
<sequence>MTSMTVTTIGTLGVMCCSRPGTPPLSEEGFCRRLSLVAPKYGLNIIAFCPQDVLNTEVKIQAYVYKQGQWVNVTVPFPDIVYDRCLFRKDEDLRAAAKLMSQVSKHKPWIVWSRGLPGKWQIYRTLKKDIRLLPYLPPTSLYQGAASLKQNLAAYGNEVFLKPQSGSQGKHTLYIKYDPLQHSYFIQGRSANNTPFTKELSHSSMVIPWIEHFTRKRNFLIQPYLHLQSREGYPFDIRVLMQKNESGQWTHTGMAVRRGKKGGITSNLHGGGRAVTVLPFLTKEFGITQAEQTTTELHQLSEVIPEILESHYGRLGELGIDFGMDMNGNIWLLEVNSKPGRTSFRQIDDPDSALLAAENPLRYARYLLLRQLRRVNS</sequence>
<keyword evidence="1" id="KW-0547">Nucleotide-binding</keyword>
<dbReference type="AlphaFoldDB" id="W7Y635"/>
<dbReference type="Proteomes" id="UP000019364">
    <property type="component" value="Unassembled WGS sequence"/>
</dbReference>
<keyword evidence="4" id="KW-1185">Reference proteome</keyword>
<keyword evidence="1" id="KW-0067">ATP-binding</keyword>